<reference evidence="2" key="1">
    <citation type="submission" date="2021-06" db="EMBL/GenBank/DDBJ databases">
        <authorList>
            <person name="Kallberg Y."/>
            <person name="Tangrot J."/>
            <person name="Rosling A."/>
        </authorList>
    </citation>
    <scope>NUCLEOTIDE SEQUENCE</scope>
    <source>
        <strain evidence="2">IN212</strain>
    </source>
</reference>
<dbReference type="OrthoDB" id="10315628at2759"/>
<protein>
    <submittedName>
        <fullName evidence="2">4071_t:CDS:1</fullName>
    </submittedName>
</protein>
<organism evidence="2 3">
    <name type="scientific">Racocetra fulgida</name>
    <dbReference type="NCBI Taxonomy" id="60492"/>
    <lineage>
        <taxon>Eukaryota</taxon>
        <taxon>Fungi</taxon>
        <taxon>Fungi incertae sedis</taxon>
        <taxon>Mucoromycota</taxon>
        <taxon>Glomeromycotina</taxon>
        <taxon>Glomeromycetes</taxon>
        <taxon>Diversisporales</taxon>
        <taxon>Gigasporaceae</taxon>
        <taxon>Racocetra</taxon>
    </lineage>
</organism>
<feature type="compositionally biased region" description="Basic and acidic residues" evidence="1">
    <location>
        <begin position="9"/>
        <end position="20"/>
    </location>
</feature>
<keyword evidence="3" id="KW-1185">Reference proteome</keyword>
<accession>A0A9N9NIT5</accession>
<feature type="non-terminal residue" evidence="2">
    <location>
        <position position="55"/>
    </location>
</feature>
<dbReference type="EMBL" id="CAJVPZ010030870">
    <property type="protein sequence ID" value="CAG8737861.1"/>
    <property type="molecule type" value="Genomic_DNA"/>
</dbReference>
<sequence length="55" mass="6413">MPPSYGCRNHNDQKDPQKDNEKLCLPSCGQRSLQKEHCEGHSRIEKYLPEDQSKE</sequence>
<evidence type="ECO:0000256" key="1">
    <source>
        <dbReference type="SAM" id="MobiDB-lite"/>
    </source>
</evidence>
<comment type="caution">
    <text evidence="2">The sequence shown here is derived from an EMBL/GenBank/DDBJ whole genome shotgun (WGS) entry which is preliminary data.</text>
</comment>
<dbReference type="Proteomes" id="UP000789396">
    <property type="component" value="Unassembled WGS sequence"/>
</dbReference>
<proteinExistence type="predicted"/>
<feature type="region of interest" description="Disordered" evidence="1">
    <location>
        <begin position="1"/>
        <end position="20"/>
    </location>
</feature>
<evidence type="ECO:0000313" key="3">
    <source>
        <dbReference type="Proteomes" id="UP000789396"/>
    </source>
</evidence>
<dbReference type="AlphaFoldDB" id="A0A9N9NIT5"/>
<evidence type="ECO:0000313" key="2">
    <source>
        <dbReference type="EMBL" id="CAG8737861.1"/>
    </source>
</evidence>
<name>A0A9N9NIT5_9GLOM</name>
<gene>
    <name evidence="2" type="ORF">RFULGI_LOCUS12628</name>
</gene>